<dbReference type="InterPro" id="IPR003100">
    <property type="entry name" value="PAZ_dom"/>
</dbReference>
<dbReference type="SUPFAM" id="SSF101690">
    <property type="entry name" value="PAZ domain"/>
    <property type="match status" value="1"/>
</dbReference>
<dbReference type="Pfam" id="PF02170">
    <property type="entry name" value="PAZ"/>
    <property type="match status" value="1"/>
</dbReference>
<dbReference type="PROSITE" id="PS50821">
    <property type="entry name" value="PAZ"/>
    <property type="match status" value="1"/>
</dbReference>
<evidence type="ECO:0000259" key="2">
    <source>
        <dbReference type="PROSITE" id="PS50821"/>
    </source>
</evidence>
<dbReference type="Gene3D" id="2.170.260.10">
    <property type="entry name" value="paz domain"/>
    <property type="match status" value="1"/>
</dbReference>
<feature type="signal peptide" evidence="1">
    <location>
        <begin position="1"/>
        <end position="19"/>
    </location>
</feature>
<organism evidence="3">
    <name type="scientific">Aphanomyces stellatus</name>
    <dbReference type="NCBI Taxonomy" id="120398"/>
    <lineage>
        <taxon>Eukaryota</taxon>
        <taxon>Sar</taxon>
        <taxon>Stramenopiles</taxon>
        <taxon>Oomycota</taxon>
        <taxon>Saprolegniomycetes</taxon>
        <taxon>Saprolegniales</taxon>
        <taxon>Verrucalvaceae</taxon>
        <taxon>Aphanomyces</taxon>
    </lineage>
</organism>
<name>A0A6A4Y968_9STRA</name>
<accession>A0A6A4Y968</accession>
<dbReference type="AlphaFoldDB" id="A0A6A4Y968"/>
<feature type="domain" description="PAZ" evidence="2">
    <location>
        <begin position="22"/>
        <end position="96"/>
    </location>
</feature>
<gene>
    <name evidence="3" type="ORF">As57867_016689</name>
</gene>
<comment type="caution">
    <text evidence="3">The sequence shown here is derived from an EMBL/GenBank/DDBJ whole genome shotgun (WGS) entry which is preliminary data.</text>
</comment>
<dbReference type="EMBL" id="VJMH01005952">
    <property type="protein sequence ID" value="KAF0692142.1"/>
    <property type="molecule type" value="Genomic_DNA"/>
</dbReference>
<keyword evidence="1" id="KW-0732">Signal</keyword>
<sequence>MAATAFISLHLVTTLPTRAGTNMRRMDPEVLQQVDNIVTGILVVATHRSNMKKYKITGLTSTSASSTYFDGADGNKCSVADYFEQKYTPLKYPEWP</sequence>
<feature type="chain" id="PRO_5025581469" description="PAZ domain-containing protein" evidence="1">
    <location>
        <begin position="20"/>
        <end position="96"/>
    </location>
</feature>
<evidence type="ECO:0000256" key="1">
    <source>
        <dbReference type="SAM" id="SignalP"/>
    </source>
</evidence>
<reference evidence="3" key="1">
    <citation type="submission" date="2019-06" db="EMBL/GenBank/DDBJ databases">
        <title>Genomics analysis of Aphanomyces spp. identifies a new class of oomycete effector associated with host adaptation.</title>
        <authorList>
            <person name="Gaulin E."/>
        </authorList>
    </citation>
    <scope>NUCLEOTIDE SEQUENCE</scope>
    <source>
        <strain evidence="3">CBS 578.67</strain>
    </source>
</reference>
<dbReference type="InterPro" id="IPR036085">
    <property type="entry name" value="PAZ_dom_sf"/>
</dbReference>
<dbReference type="OrthoDB" id="186607at2759"/>
<evidence type="ECO:0000313" key="3">
    <source>
        <dbReference type="EMBL" id="KAF0692142.1"/>
    </source>
</evidence>
<feature type="non-terminal residue" evidence="3">
    <location>
        <position position="96"/>
    </location>
</feature>
<proteinExistence type="predicted"/>
<dbReference type="CDD" id="cd02846">
    <property type="entry name" value="PAZ_argonaute_like"/>
    <property type="match status" value="1"/>
</dbReference>
<protein>
    <recommendedName>
        <fullName evidence="2">PAZ domain-containing protein</fullName>
    </recommendedName>
</protein>
<dbReference type="GO" id="GO:0003723">
    <property type="term" value="F:RNA binding"/>
    <property type="evidence" value="ECO:0007669"/>
    <property type="project" value="InterPro"/>
</dbReference>